<feature type="compositionally biased region" description="Basic residues" evidence="2">
    <location>
        <begin position="2715"/>
        <end position="2725"/>
    </location>
</feature>
<feature type="compositionally biased region" description="Low complexity" evidence="2">
    <location>
        <begin position="1372"/>
        <end position="1386"/>
    </location>
</feature>
<dbReference type="GO" id="GO:0004649">
    <property type="term" value="F:poly(ADP-ribose) glycohydrolase activity"/>
    <property type="evidence" value="ECO:0007669"/>
    <property type="project" value="InterPro"/>
</dbReference>
<feature type="compositionally biased region" description="Polar residues" evidence="2">
    <location>
        <begin position="1475"/>
        <end position="1488"/>
    </location>
</feature>
<feature type="compositionally biased region" description="Basic and acidic residues" evidence="2">
    <location>
        <begin position="442"/>
        <end position="464"/>
    </location>
</feature>
<feature type="region of interest" description="Disordered" evidence="2">
    <location>
        <begin position="3663"/>
        <end position="3683"/>
    </location>
</feature>
<feature type="coiled-coil region" evidence="1">
    <location>
        <begin position="2595"/>
        <end position="2689"/>
    </location>
</feature>
<feature type="coiled-coil region" evidence="1">
    <location>
        <begin position="2537"/>
        <end position="2571"/>
    </location>
</feature>
<feature type="compositionally biased region" description="Polar residues" evidence="2">
    <location>
        <begin position="281"/>
        <end position="298"/>
    </location>
</feature>
<name>A0AAV4FUT2_9GAST</name>
<feature type="compositionally biased region" description="Basic and acidic residues" evidence="2">
    <location>
        <begin position="94"/>
        <end position="108"/>
    </location>
</feature>
<feature type="compositionally biased region" description="Low complexity" evidence="2">
    <location>
        <begin position="1495"/>
        <end position="1518"/>
    </location>
</feature>
<evidence type="ECO:0000256" key="1">
    <source>
        <dbReference type="SAM" id="Coils"/>
    </source>
</evidence>
<feature type="compositionally biased region" description="Polar residues" evidence="2">
    <location>
        <begin position="1242"/>
        <end position="1258"/>
    </location>
</feature>
<feature type="compositionally biased region" description="Polar residues" evidence="2">
    <location>
        <begin position="2810"/>
        <end position="2831"/>
    </location>
</feature>
<evidence type="ECO:0000256" key="2">
    <source>
        <dbReference type="SAM" id="MobiDB-lite"/>
    </source>
</evidence>
<feature type="compositionally biased region" description="Low complexity" evidence="2">
    <location>
        <begin position="2789"/>
        <end position="2809"/>
    </location>
</feature>
<feature type="region of interest" description="Disordered" evidence="2">
    <location>
        <begin position="2758"/>
        <end position="2843"/>
    </location>
</feature>
<feature type="compositionally biased region" description="Low complexity" evidence="2">
    <location>
        <begin position="1063"/>
        <end position="1072"/>
    </location>
</feature>
<dbReference type="Pfam" id="PF05028">
    <property type="entry name" value="PARG_cat_C"/>
    <property type="match status" value="1"/>
</dbReference>
<feature type="compositionally biased region" description="Polar residues" evidence="2">
    <location>
        <begin position="3919"/>
        <end position="3941"/>
    </location>
</feature>
<feature type="domain" description="SET" evidence="3">
    <location>
        <begin position="762"/>
        <end position="878"/>
    </location>
</feature>
<feature type="compositionally biased region" description="Polar residues" evidence="2">
    <location>
        <begin position="83"/>
        <end position="93"/>
    </location>
</feature>
<reference evidence="4 5" key="1">
    <citation type="journal article" date="2021" name="Elife">
        <title>Chloroplast acquisition without the gene transfer in kleptoplastic sea slugs, Plakobranchus ocellatus.</title>
        <authorList>
            <person name="Maeda T."/>
            <person name="Takahashi S."/>
            <person name="Yoshida T."/>
            <person name="Shimamura S."/>
            <person name="Takaki Y."/>
            <person name="Nagai Y."/>
            <person name="Toyoda A."/>
            <person name="Suzuki Y."/>
            <person name="Arimoto A."/>
            <person name="Ishii H."/>
            <person name="Satoh N."/>
            <person name="Nishiyama T."/>
            <person name="Hasebe M."/>
            <person name="Maruyama T."/>
            <person name="Minagawa J."/>
            <person name="Obokata J."/>
            <person name="Shigenobu S."/>
        </authorList>
    </citation>
    <scope>NUCLEOTIDE SEQUENCE [LARGE SCALE GENOMIC DNA]</scope>
</reference>
<dbReference type="Gene3D" id="2.170.270.10">
    <property type="entry name" value="SET domain"/>
    <property type="match status" value="1"/>
</dbReference>
<feature type="compositionally biased region" description="Polar residues" evidence="2">
    <location>
        <begin position="1028"/>
        <end position="1044"/>
    </location>
</feature>
<dbReference type="InterPro" id="IPR001214">
    <property type="entry name" value="SET_dom"/>
</dbReference>
<feature type="compositionally biased region" description="Basic and acidic residues" evidence="2">
    <location>
        <begin position="3865"/>
        <end position="3881"/>
    </location>
</feature>
<feature type="region of interest" description="Disordered" evidence="2">
    <location>
        <begin position="1"/>
        <end position="465"/>
    </location>
</feature>
<feature type="region of interest" description="Disordered" evidence="2">
    <location>
        <begin position="1679"/>
        <end position="1745"/>
    </location>
</feature>
<feature type="compositionally biased region" description="Low complexity" evidence="2">
    <location>
        <begin position="1528"/>
        <end position="1542"/>
    </location>
</feature>
<dbReference type="PANTHER" id="PTHR48125:SF12">
    <property type="entry name" value="AT HOOK TRANSCRIPTION FACTOR FAMILY-RELATED"/>
    <property type="match status" value="1"/>
</dbReference>
<feature type="compositionally biased region" description="Pro residues" evidence="2">
    <location>
        <begin position="1353"/>
        <end position="1371"/>
    </location>
</feature>
<dbReference type="InterPro" id="IPR046372">
    <property type="entry name" value="PARG_cat_C"/>
</dbReference>
<dbReference type="Proteomes" id="UP000762676">
    <property type="component" value="Unassembled WGS sequence"/>
</dbReference>
<dbReference type="PROSITE" id="PS50280">
    <property type="entry name" value="SET"/>
    <property type="match status" value="1"/>
</dbReference>
<dbReference type="PANTHER" id="PTHR48125">
    <property type="entry name" value="LP07818P1"/>
    <property type="match status" value="1"/>
</dbReference>
<feature type="compositionally biased region" description="Polar residues" evidence="2">
    <location>
        <begin position="241"/>
        <end position="254"/>
    </location>
</feature>
<feature type="compositionally biased region" description="Low complexity" evidence="2">
    <location>
        <begin position="2731"/>
        <end position="2740"/>
    </location>
</feature>
<feature type="compositionally biased region" description="Basic and acidic residues" evidence="2">
    <location>
        <begin position="338"/>
        <end position="350"/>
    </location>
</feature>
<evidence type="ECO:0000313" key="5">
    <source>
        <dbReference type="Proteomes" id="UP000762676"/>
    </source>
</evidence>
<accession>A0AAV4FUT2</accession>
<proteinExistence type="predicted"/>
<dbReference type="InterPro" id="IPR046341">
    <property type="entry name" value="SET_dom_sf"/>
</dbReference>
<feature type="region of interest" description="Disordered" evidence="2">
    <location>
        <begin position="1231"/>
        <end position="1258"/>
    </location>
</feature>
<dbReference type="GO" id="GO:0006282">
    <property type="term" value="P:regulation of DNA repair"/>
    <property type="evidence" value="ECO:0007669"/>
    <property type="project" value="InterPro"/>
</dbReference>
<feature type="compositionally biased region" description="Pro residues" evidence="2">
    <location>
        <begin position="1587"/>
        <end position="1596"/>
    </location>
</feature>
<feature type="compositionally biased region" description="Polar residues" evidence="2">
    <location>
        <begin position="2758"/>
        <end position="2778"/>
    </location>
</feature>
<keyword evidence="5" id="KW-1185">Reference proteome</keyword>
<sequence length="4502" mass="511967">MSKTPSSPPTDRKRTTELAGLESIDLQSDVGAAAVPKQTNSKTKRSKDDRSVQPPVPSTSRGTSGTGNQQQQQQVPRRLPMSQLMTISRPSTKTKSEQSGETKKRDGSTTRPTTAARPTTITTTTATASRPTTNQPVDKDQKIIGKLKQVIGDVPGKKPQQQQTSEDDDQLMESLTELSRSDSRDESKKGKGKREPTASKGKLGPIISGHEGTPTKVAPSSGKRTPTKATPPPSPGKSIPTKATHSPGKSTPTKATHPPSPGKNTPTKTPPSPGKSIPTKVSTSTKGSDVKQSSISSKTESDRGRQKMTPVKEKAGARVLSSDRTKRKQTQPLSLEVQAKKRDTSDDRSKQRGAPGAKEQKQPKREIMHVVLAQKVTSTVPTKEKPGAKKQQVANKDKQSTPPSPAASVITISDDDDDKGKPEKTTQKQTPLPSPAPISDDNEGKTAQEQKVEEKEEKEEEKAPEGIVIGDFILAEMGDVDENVEQEVEEDLGINAEEDERAENSDDDNDNIVEDADAGIVQDYELTEKILNNGMVTMKRVNNFKKLVQGLIESSKLYKLVTMNTVQANTKLLQYDDSIEEYNSIIWREVFDMDVLYYEYENNRFIAYPTSLAAHITYTFANKASKANAKFVVENNQVFIVSTKRIKADTEVVVFKKGLLYCYGSSLDKWAPRNFHLLSQNMEFVGPHDEVADFFLLTSQEGNDGCDCKDDCAIRGSFENSEAVVSSKCPCFVNYDHVCTDACKCDKTKCKNRALNYGFVFPNTYVKQSQIDNKGLFANEDIPKDNWIIEYVGEYISETEAEFREHYYSLLRINYTSTDTFGNTIDATRTGNNARFANHSCNPNAILISLIGENDSPRQVMLAIKHIKKDDEIKWFYSEIAERRQDLIVCTENSCKNKQPPVYINKIITNAEKKKRQADRRRLIQETAKRMKTIHEERYRQTINPLKFLNKRRQFATPSPEWFPSETDLQVGNEQNVNVLDELQKFKASITVATEPFRNEADRILSIADDLKLETTAKSMGRALTMYRQNKQTANAGASGQSTLTKRKAEDPTPSTKRKAEGTAPAAVTSTTITTTTTTTTAAATVTSTTTASAVISTTSPAAVISTTSPAAVTTTTLPLATVTSTTPPAAVTSTTTQPPAAITSTTTTTTTTTPPPAAVTSTTRTTTPPAAVTSAQTIKTQSEPTISTEISEPTLLELTKNVSFDEVILDAKDLEDDDAFSDELNLLLSDSSLSPWDDLPTQPSSDVRSQSVPPEQELTTTGMTIKTRNMYTKRSSSAIPRKTTQQKETDAYELDQIQEEDAGAPNNAFVPIGKPESSTEKRLPTRLEALRQPLQEQEDDFRSRSPILHEPSSPPRSPIPLPAPEQPPQPMLAMELATQPEPDVIIIDEEEGEDGTPTTPMESESNTHTTKRTRYPSEPPSSLEPRSQSPVFKKKTKRWSDNEDLSWVYSGQRTDIGSPPITLEESPPLKLHSVPQSPEGESSTIYISSDDDSLPSIDLSPPRFSSTIIESPTSTPEKLQKPPSTPPTSATATAPPKALAADSNRDTSPPPKAVAADSKRDTSSPPPPPSPPPPKAIAADSNRDASPPPPPPSPPQKAIAVAADSKRDTSSPPPKVVAIPAVSKDETVPKAPVPSSDSSTEADDSKHDASLSIVEYLPSTLISTLAPLPPLPTLSIAYPDLDETLDSPDDNNDDDDDDDDDNDDDDDEEEEESIDANQLFPTTRALGRVTRKQKQITTQTPHGAKQLTVQYEHYESNVHGKEIQYSSNATSSILAQHETQGITVVRNNGVEQQYTTNEYVSQGFEQHTTSLYTEQWETLTHEHIPISIEAEMPAVDANEQQTTQLFIPESLAVEYNLQKLQNEQQQKHIQQQQQLQNEQQQQHIQQQQLQNEQQQEHIQQQIQNEQQQEHIIQQQLQNEQQQEHIQKQKQENVEQQEQLQSQQQQNQQQQQYFHQQVQKQQQYFQQQLAQMRENFERLVKEKVQKEQEDCQEQLKQQEQHQIQLKRDIEKQNQDYQQELAKLKKLHEMQLQQQLTKQQEQHNIDLQQQEQHQKQQCQQMLSNQQEQHKIHLQQQEQEQKQQCQQLLSKQQEQHKIYLQQQLSKQQEEHSLQLKKQEEHYKLQQTSDLKQQKEHLRASLDDEYKRLEDERKQVQGQREATQKLQENEAKKLTQLEKNMREKNEEVRARLSEQDARLTQMLQEQRQRHDRIMEQQNTLNQTQLKQENDLQQLMLQDKQIQLKNMEQHHKFATMQMTPEDADRWRQEQHNQYTQLQNQQEELNKKRDELMQTFNAIQEQSKDLKTRYQDQQTKLLQMLNPNEALHLQKNQEAENKALMEHQLELNAKRQSITEAFYELDKQAKMIDMHYQNQKNVLLAMNLTPAEASVWQEEQQKHYNILTEQQAKVEAKKNEIIQNLQELEQQNQMVHMYNLQQQKQQHLAETQLTDDDKKTWDRIKTSQYEILCAQQAELDKQGQSAIDSINEIDKQSAFITKCYNEQQQLIETMKGNPLMSETLKQSHEEQFKILMARQNEIRAKRDEMVQSIRDIENNTQQLEQQYQEEQKNYTELMKTATHWQATHLKQTRHNQIQTVLGHQQQIEEAKNQMIETVAALEEESKKIEEHQLAQMKEIINIPKDRTELAQAEQAIKEKFIQLQQELEQNRSKHLSALDELNTQYQALETRRKNLIAETPADEVAAATAAAAAASAAAAATTKKTQRPILKKHTASALQSSSSSSSSSSARPDPKFSLDATIFAQQPKQKNVHFNVSSSESTQTSNPPIGRDAQIDATSPSRSQRTQTPSSVTTTPSSFQGTQTDGATNPSNTQSTQTRGVVQDPPKTGNTQSVQVTTNTLHLPQTQPPREAIVTTPAPIPLPDKDHNRAIHALTSLLHPPPNDTLKAKIAQEAFSIPLESQETKMSRIDSIGNIMNTLGKARVAESVAFKNVAARDVELAKIHTEAQKAQLNYNLGMAKVEADKIAKAAQYSKDVYEGATKRIQTEIDILKANAAFTEISDRALFGKKYTFLFTRDGGTTLQVSNENCDPTQRHKFDVIWNLSTIDRYDQTYESKAKEMMSLNVMTNKKDFDHYINSLLKHPGHSSVLYKRVGLLNNLGIKSGVYLYQTGPAADYDFYVWPPEDQTGGQMKTPGQYGNARYAIHTGKNHTMYITDLWMPVYKTQYFPVDFCYPSNNFYNDTDGVSLDGLVFSNIRSSNNAPAKPISFSTRISVIDKWPRLMISDIRTAWFDIPKPYLVDSHTAKLYQAEEDIKELWRGFNPTQDFLNYLETRVADPKDTRLLYFAVASFVRFQYTSKDVTKTVDRLCVSDIGDAILSLTNGVNEADFRKAEVAYDLLLSNNPLSQDDLRTVQYIFLEYPRKKRQTDLNDTYNEFIRAQKQLYSDHAQLAALNLYKEDEYTFRWDDMTAAKIAAKVTNSLNIHGDLSGLVILKQRLVWLMKNVFRFLGLNMETKGDNLLRRLSTFKNAFVLNIEELYDPFAKFLVQFQFHPYLIALHSEMSKMDIKMHRIAIGDAPPSFDQRPDKPLAPPNAIIVSNLRDIRNSDDSIYALQMAMFAEINDTLQQAHHTLELSGNVDHNALVKCSKLCDDIRMYESSTRRDHKHRLQLIQSKTRNRETIELEAYLNTHSASVTMNLNMIEDTLLDFKRRLHTPKHHQQPPPSAGPNINMPDPQIYIPQWAQERDPTRINTVTQQFRQHEPVQINPPRQFVDPNAAASGANFQNYAATQQQQQQQQQDVRNQIELKLLQLRNMVYMQGQEDQNVKQQRLLQQQQELLQQQQQQQQLQQHLLQQHLLQQQQQQSQQQAEQQMDQSQQQPPQVDQSQQQPPPQVDQSSQQQPPQMDQSQQLLEQQEEESRLRQQKREELEKQEQRRYEIVKRLQEKQEQQKLQMQLQKEQERQRKLDIEEQQQLHQTPPRRQNQYQKPTPEGQQRQRESDPSSDANKEDVVFIKQEEPGTLFEYNPLTQHGKQIIADIINRNAGTKHEVSTQVIPFWLTPLRRSLPSYHIIIKQVLGDGNCFFRSVSSIIFGNEEYYESIKKAILNIAKTTQAYIMSEDVERILTTKDAWATDEVARLTAEVFSIPSYLYVSKFGVWHNSSFIKTHKGSEGMYISNVPFQSNPPLLRRDVHKYTVCNHFEPVHNGILITQRDLLVTDLHVGLEQFPIPTLCENMTISLDAYLAYLLITESKLMNNRLKYETFKKTHMRRRMLSWKDKQTSRSKLQFIVAYEQYCKQNMDALKNRRIYFTLMNDPQRVDWAAQNTIRVTSSTVRILKGDLNNRKNRVQDFNNENHNRILMVDFANKSIGGGALGHGFVQEEQLFLTYPELLIAMMLQADPMTPDQAILMQNVVRTSDIDAQKKRCTVEIKEMGYVGDFVGIDAGDYKNQTNSQYQKHNIDRDCHKLYVGFNNNAYKTIRSGLWGCGAFGGDPRLKFYQQVMVAAYLKKTLEFVMFADKDIESANKTVKQMVNRTVAELYRLILTHASKSQLKLPR</sequence>
<feature type="compositionally biased region" description="Low complexity" evidence="2">
    <location>
        <begin position="1421"/>
        <end position="1431"/>
    </location>
</feature>
<protein>
    <recommendedName>
        <fullName evidence="3">SET domain-containing protein</fullName>
    </recommendedName>
</protein>
<feature type="region of interest" description="Disordered" evidence="2">
    <location>
        <begin position="1300"/>
        <end position="1649"/>
    </location>
</feature>
<dbReference type="EMBL" id="BMAT01011622">
    <property type="protein sequence ID" value="GFR76010.1"/>
    <property type="molecule type" value="Genomic_DNA"/>
</dbReference>
<feature type="compositionally biased region" description="Low complexity" evidence="2">
    <location>
        <begin position="1231"/>
        <end position="1240"/>
    </location>
</feature>
<feature type="compositionally biased region" description="Basic and acidic residues" evidence="2">
    <location>
        <begin position="358"/>
        <end position="368"/>
    </location>
</feature>
<feature type="coiled-coil region" evidence="1">
    <location>
        <begin position="1862"/>
        <end position="2093"/>
    </location>
</feature>
<feature type="compositionally biased region" description="Basic and acidic residues" evidence="2">
    <location>
        <begin position="299"/>
        <end position="324"/>
    </location>
</feature>
<comment type="caution">
    <text evidence="4">The sequence shown here is derived from an EMBL/GenBank/DDBJ whole genome shotgun (WGS) entry which is preliminary data.</text>
</comment>
<feature type="region of interest" description="Disordered" evidence="2">
    <location>
        <begin position="3813"/>
        <end position="3881"/>
    </location>
</feature>
<organism evidence="4 5">
    <name type="scientific">Elysia marginata</name>
    <dbReference type="NCBI Taxonomy" id="1093978"/>
    <lineage>
        <taxon>Eukaryota</taxon>
        <taxon>Metazoa</taxon>
        <taxon>Spiralia</taxon>
        <taxon>Lophotrochozoa</taxon>
        <taxon>Mollusca</taxon>
        <taxon>Gastropoda</taxon>
        <taxon>Heterobranchia</taxon>
        <taxon>Euthyneura</taxon>
        <taxon>Panpulmonata</taxon>
        <taxon>Sacoglossa</taxon>
        <taxon>Placobranchoidea</taxon>
        <taxon>Plakobranchidae</taxon>
        <taxon>Elysia</taxon>
    </lineage>
</organism>
<feature type="compositionally biased region" description="Low complexity" evidence="2">
    <location>
        <begin position="1126"/>
        <end position="1178"/>
    </location>
</feature>
<feature type="compositionally biased region" description="Low complexity" evidence="2">
    <location>
        <begin position="3813"/>
        <end position="3861"/>
    </location>
</feature>
<feature type="region of interest" description="Disordered" evidence="2">
    <location>
        <begin position="1126"/>
        <end position="1187"/>
    </location>
</feature>
<dbReference type="Pfam" id="PF00856">
    <property type="entry name" value="SET"/>
    <property type="match status" value="1"/>
</dbReference>
<keyword evidence="1" id="KW-0175">Coiled coil</keyword>
<feature type="compositionally biased region" description="Acidic residues" evidence="2">
    <location>
        <begin position="1681"/>
        <end position="1715"/>
    </location>
</feature>
<feature type="compositionally biased region" description="Pro residues" evidence="2">
    <location>
        <begin position="1565"/>
        <end position="1576"/>
    </location>
</feature>
<feature type="compositionally biased region" description="Low complexity" evidence="2">
    <location>
        <begin position="109"/>
        <end position="133"/>
    </location>
</feature>
<dbReference type="SMART" id="SM00317">
    <property type="entry name" value="SET"/>
    <property type="match status" value="1"/>
</dbReference>
<feature type="compositionally biased region" description="Basic and acidic residues" evidence="2">
    <location>
        <begin position="179"/>
        <end position="197"/>
    </location>
</feature>
<gene>
    <name evidence="4" type="ORF">ElyMa_005790100</name>
</gene>
<evidence type="ECO:0000259" key="3">
    <source>
        <dbReference type="PROSITE" id="PS50280"/>
    </source>
</evidence>
<feature type="coiled-coil region" evidence="1">
    <location>
        <begin position="2129"/>
        <end position="2220"/>
    </location>
</feature>
<feature type="compositionally biased region" description="Low complexity" evidence="2">
    <location>
        <begin position="58"/>
        <end position="78"/>
    </location>
</feature>
<feature type="compositionally biased region" description="Basic and acidic residues" evidence="2">
    <location>
        <begin position="3942"/>
        <end position="3955"/>
    </location>
</feature>
<feature type="compositionally biased region" description="Basic and acidic residues" evidence="2">
    <location>
        <begin position="1318"/>
        <end position="1330"/>
    </location>
</feature>
<feature type="region of interest" description="Disordered" evidence="2">
    <location>
        <begin position="2712"/>
        <end position="2746"/>
    </location>
</feature>
<feature type="region of interest" description="Disordered" evidence="2">
    <location>
        <begin position="3919"/>
        <end position="3955"/>
    </location>
</feature>
<evidence type="ECO:0000313" key="4">
    <source>
        <dbReference type="EMBL" id="GFR76010.1"/>
    </source>
</evidence>
<feature type="region of interest" description="Disordered" evidence="2">
    <location>
        <begin position="1028"/>
        <end position="1072"/>
    </location>
</feature>
<dbReference type="SUPFAM" id="SSF82199">
    <property type="entry name" value="SET domain"/>
    <property type="match status" value="1"/>
</dbReference>
<feature type="coiled-coil region" evidence="1">
    <location>
        <begin position="2263"/>
        <end position="2304"/>
    </location>
</feature>